<dbReference type="PROSITE" id="PS01175">
    <property type="entry name" value="RIBONUCLEASE_II"/>
    <property type="match status" value="1"/>
</dbReference>
<reference evidence="13" key="2">
    <citation type="submission" date="2023-02" db="EMBL/GenBank/DDBJ databases">
        <authorList>
            <consortium name="DOE Joint Genome Institute"/>
            <person name="Mondo S.J."/>
            <person name="Chang Y."/>
            <person name="Wang Y."/>
            <person name="Ahrendt S."/>
            <person name="Andreopoulos W."/>
            <person name="Barry K."/>
            <person name="Beard J."/>
            <person name="Benny G.L."/>
            <person name="Blankenship S."/>
            <person name="Bonito G."/>
            <person name="Cuomo C."/>
            <person name="Desiro A."/>
            <person name="Gervers K.A."/>
            <person name="Hundley H."/>
            <person name="Kuo A."/>
            <person name="LaButti K."/>
            <person name="Lang B.F."/>
            <person name="Lipzen A."/>
            <person name="O'Donnell K."/>
            <person name="Pangilinan J."/>
            <person name="Reynolds N."/>
            <person name="Sandor L."/>
            <person name="Smith M.W."/>
            <person name="Tsang A."/>
            <person name="Grigoriev I.V."/>
            <person name="Stajich J.E."/>
            <person name="Spatafora J.W."/>
        </authorList>
    </citation>
    <scope>NUCLEOTIDE SEQUENCE</scope>
    <source>
        <strain evidence="13">RSA 2281</strain>
    </source>
</reference>
<name>A0AAD5PHC8_9FUNG</name>
<evidence type="ECO:0000256" key="5">
    <source>
        <dbReference type="ARBA" id="ARBA00022723"/>
    </source>
</evidence>
<evidence type="ECO:0000256" key="3">
    <source>
        <dbReference type="ARBA" id="ARBA00022490"/>
    </source>
</evidence>
<dbReference type="AlphaFoldDB" id="A0AAD5PHC8"/>
<dbReference type="EMBL" id="JAIXMP010000005">
    <property type="protein sequence ID" value="KAI9272989.1"/>
    <property type="molecule type" value="Genomic_DNA"/>
</dbReference>
<protein>
    <recommendedName>
        <fullName evidence="12">RNB domain-containing protein</fullName>
    </recommendedName>
</protein>
<feature type="region of interest" description="Disordered" evidence="11">
    <location>
        <begin position="1"/>
        <end position="20"/>
    </location>
</feature>
<sequence length="864" mass="98363">QQGSRLHGYVHKDDHNPQNRKTLFSPYMSPETIAKEVEEGKLIRGNLRINKRNRSDAYVTSDSLDHDIFIFGQRDRNRALEGDVVAVRLLDVEKIWNMKKEKMRKRDAEKAAEKAASAEKENKVNDHDEMPDIEEIEGEGPDETDAFDEEADKGKPKYCGEIVGILDRPKDQNIYVYLPNIHVFRILLAERPQGNRDQKENEKPKQIRIVWFKPTDKRTPLIAIPIERAPIDIFENADKYENLLLTATITKWSIIAQHPFGQITGYLGPVGAVVSETQAILADNQVKDEPFSDHALGGLPKTPWKIPQVEYKSRRDLRETRIFTIDPATAKDLDDAVHVIALEDNCFEVGVHIADVSYFLRKYSPLDTEARDRGTSTYLVDRVIPMLPSLLCEELCSLNPGVERLAFSVIWKMDSTGNIMDTWFGRTIIKSCAKLAYDDAQNVIDGNGLPKTTITMGQTRGSIEEDITHLYKLSQHMRKRRFENGALSINSIRLCFKLNQTGEPEHVWIYELKEANRLIEEFMLCANMSVAQKICHHFPDEALLRRHEPPIERRLTEFLKLSEELGYELDGSTAGTLQASFNAIEDESVRSVLTVMAIKPMQRAKYFCTGTLDFSKYTHYALNVPLYTHFTSPIRRYADVIVHRQLEAALRESGNKNIISFEFFNAQEIALQCNRCRDGAKNAQDQNIELYLARYLDNLALTKGPIIRSAVVVQVLSDAFDIIVPEYGIEKRIHTDALPLHRHAFDAGSLSMVVYWKKGEPVATFQEGRQEDLPHEGALPGEKEDVKNTQQYVEDDDVEDPPCPGIPVLKPSDIQATPSEDIDVSTGMQRFKVFTNFDVLIQVNMQRSPPIINAYPINPFAERP</sequence>
<dbReference type="InterPro" id="IPR050180">
    <property type="entry name" value="RNR_Ribonuclease"/>
</dbReference>
<keyword evidence="6" id="KW-0378">Hydrolase</keyword>
<organism evidence="13 14">
    <name type="scientific">Phascolomyces articulosus</name>
    <dbReference type="NCBI Taxonomy" id="60185"/>
    <lineage>
        <taxon>Eukaryota</taxon>
        <taxon>Fungi</taxon>
        <taxon>Fungi incertae sedis</taxon>
        <taxon>Mucoromycota</taxon>
        <taxon>Mucoromycotina</taxon>
        <taxon>Mucoromycetes</taxon>
        <taxon>Mucorales</taxon>
        <taxon>Lichtheimiaceae</taxon>
        <taxon>Phascolomyces</taxon>
    </lineage>
</organism>
<evidence type="ECO:0000256" key="2">
    <source>
        <dbReference type="ARBA" id="ARBA00005785"/>
    </source>
</evidence>
<evidence type="ECO:0000256" key="4">
    <source>
        <dbReference type="ARBA" id="ARBA00022722"/>
    </source>
</evidence>
<keyword evidence="8" id="KW-0460">Magnesium</keyword>
<dbReference type="InterPro" id="IPR041093">
    <property type="entry name" value="Dis3l2-like_C"/>
</dbReference>
<comment type="caution">
    <text evidence="13">The sequence shown here is derived from an EMBL/GenBank/DDBJ whole genome shotgun (WGS) entry which is preliminary data.</text>
</comment>
<evidence type="ECO:0000256" key="9">
    <source>
        <dbReference type="ARBA" id="ARBA00022884"/>
    </source>
</evidence>
<dbReference type="GO" id="GO:0000175">
    <property type="term" value="F:3'-5'-RNA exonuclease activity"/>
    <property type="evidence" value="ECO:0007669"/>
    <property type="project" value="InterPro"/>
</dbReference>
<dbReference type="Pfam" id="PF17216">
    <property type="entry name" value="Rrp44_CSD1"/>
    <property type="match status" value="1"/>
</dbReference>
<keyword evidence="3" id="KW-0963">Cytoplasm</keyword>
<proteinExistence type="inferred from homology"/>
<comment type="similarity">
    <text evidence="2 10">Belongs to the RNR ribonuclease family.</text>
</comment>
<dbReference type="SMART" id="SM00955">
    <property type="entry name" value="RNB"/>
    <property type="match status" value="1"/>
</dbReference>
<keyword evidence="5" id="KW-0479">Metal-binding</keyword>
<reference evidence="13" key="1">
    <citation type="journal article" date="2022" name="IScience">
        <title>Evolution of zygomycete secretomes and the origins of terrestrial fungal ecologies.</title>
        <authorList>
            <person name="Chang Y."/>
            <person name="Wang Y."/>
            <person name="Mondo S."/>
            <person name="Ahrendt S."/>
            <person name="Andreopoulos W."/>
            <person name="Barry K."/>
            <person name="Beard J."/>
            <person name="Benny G.L."/>
            <person name="Blankenship S."/>
            <person name="Bonito G."/>
            <person name="Cuomo C."/>
            <person name="Desiro A."/>
            <person name="Gervers K.A."/>
            <person name="Hundley H."/>
            <person name="Kuo A."/>
            <person name="LaButti K."/>
            <person name="Lang B.F."/>
            <person name="Lipzen A."/>
            <person name="O'Donnell K."/>
            <person name="Pangilinan J."/>
            <person name="Reynolds N."/>
            <person name="Sandor L."/>
            <person name="Smith M.E."/>
            <person name="Tsang A."/>
            <person name="Grigoriev I.V."/>
            <person name="Stajich J.E."/>
            <person name="Spatafora J.W."/>
        </authorList>
    </citation>
    <scope>NUCLEOTIDE SEQUENCE</scope>
    <source>
        <strain evidence="13">RSA 2281</strain>
    </source>
</reference>
<dbReference type="GO" id="GO:0003723">
    <property type="term" value="F:RNA binding"/>
    <property type="evidence" value="ECO:0007669"/>
    <property type="project" value="UniProtKB-KW"/>
</dbReference>
<keyword evidence="4" id="KW-0540">Nuclease</keyword>
<feature type="compositionally biased region" description="Basic and acidic residues" evidence="11">
    <location>
        <begin position="103"/>
        <end position="130"/>
    </location>
</feature>
<evidence type="ECO:0000256" key="6">
    <source>
        <dbReference type="ARBA" id="ARBA00022801"/>
    </source>
</evidence>
<accession>A0AAD5PHC8</accession>
<evidence type="ECO:0000256" key="1">
    <source>
        <dbReference type="ARBA" id="ARBA00004496"/>
    </source>
</evidence>
<dbReference type="Proteomes" id="UP001209540">
    <property type="component" value="Unassembled WGS sequence"/>
</dbReference>
<dbReference type="InterPro" id="IPR033771">
    <property type="entry name" value="Rrp44_CSD1"/>
</dbReference>
<dbReference type="InterPro" id="IPR028591">
    <property type="entry name" value="DIS3L2"/>
</dbReference>
<dbReference type="InterPro" id="IPR012340">
    <property type="entry name" value="NA-bd_OB-fold"/>
</dbReference>
<evidence type="ECO:0000256" key="10">
    <source>
        <dbReference type="RuleBase" id="RU003901"/>
    </source>
</evidence>
<evidence type="ECO:0000256" key="11">
    <source>
        <dbReference type="SAM" id="MobiDB-lite"/>
    </source>
</evidence>
<dbReference type="Gene3D" id="2.40.50.690">
    <property type="match status" value="1"/>
</dbReference>
<feature type="region of interest" description="Disordered" evidence="11">
    <location>
        <begin position="103"/>
        <end position="153"/>
    </location>
</feature>
<comment type="subcellular location">
    <subcellularLocation>
        <location evidence="1">Cytoplasm</location>
    </subcellularLocation>
</comment>
<dbReference type="InterPro" id="IPR022966">
    <property type="entry name" value="RNase_II/R_CS"/>
</dbReference>
<dbReference type="PANTHER" id="PTHR23355:SF9">
    <property type="entry name" value="DIS3-LIKE EXONUCLEASE 2"/>
    <property type="match status" value="1"/>
</dbReference>
<feature type="non-terminal residue" evidence="13">
    <location>
        <position position="1"/>
    </location>
</feature>
<dbReference type="HAMAP" id="MF_03045">
    <property type="entry name" value="DIS3L2"/>
    <property type="match status" value="1"/>
</dbReference>
<dbReference type="GO" id="GO:0000932">
    <property type="term" value="C:P-body"/>
    <property type="evidence" value="ECO:0007669"/>
    <property type="project" value="TreeGrafter"/>
</dbReference>
<dbReference type="Pfam" id="PF17877">
    <property type="entry name" value="Dis3l2_C_term"/>
    <property type="match status" value="1"/>
</dbReference>
<gene>
    <name evidence="13" type="ORF">BDA99DRAFT_432796</name>
</gene>
<dbReference type="Gene3D" id="2.40.50.700">
    <property type="match status" value="1"/>
</dbReference>
<dbReference type="PANTHER" id="PTHR23355">
    <property type="entry name" value="RIBONUCLEASE"/>
    <property type="match status" value="1"/>
</dbReference>
<dbReference type="Pfam" id="PF17849">
    <property type="entry name" value="OB_Dis3"/>
    <property type="match status" value="1"/>
</dbReference>
<dbReference type="InterPro" id="IPR001900">
    <property type="entry name" value="RNase_II/R"/>
</dbReference>
<evidence type="ECO:0000313" key="14">
    <source>
        <dbReference type="Proteomes" id="UP001209540"/>
    </source>
</evidence>
<keyword evidence="7" id="KW-0269">Exonuclease</keyword>
<evidence type="ECO:0000256" key="7">
    <source>
        <dbReference type="ARBA" id="ARBA00022839"/>
    </source>
</evidence>
<dbReference type="Gene3D" id="2.40.50.140">
    <property type="entry name" value="Nucleic acid-binding proteins"/>
    <property type="match status" value="1"/>
</dbReference>
<dbReference type="SUPFAM" id="SSF50249">
    <property type="entry name" value="Nucleic acid-binding proteins"/>
    <property type="match status" value="3"/>
</dbReference>
<dbReference type="Pfam" id="PF00773">
    <property type="entry name" value="RNB"/>
    <property type="match status" value="1"/>
</dbReference>
<dbReference type="GO" id="GO:0006402">
    <property type="term" value="P:mRNA catabolic process"/>
    <property type="evidence" value="ECO:0007669"/>
    <property type="project" value="TreeGrafter"/>
</dbReference>
<dbReference type="FunFam" id="2.40.50.700:FF:000002">
    <property type="entry name" value="Cell wall biogenesis protein"/>
    <property type="match status" value="1"/>
</dbReference>
<evidence type="ECO:0000256" key="8">
    <source>
        <dbReference type="ARBA" id="ARBA00022842"/>
    </source>
</evidence>
<dbReference type="InterPro" id="IPR041505">
    <property type="entry name" value="Dis3_CSD2"/>
</dbReference>
<keyword evidence="9" id="KW-0694">RNA-binding</keyword>
<evidence type="ECO:0000313" key="13">
    <source>
        <dbReference type="EMBL" id="KAI9272989.1"/>
    </source>
</evidence>
<evidence type="ECO:0000259" key="12">
    <source>
        <dbReference type="SMART" id="SM00955"/>
    </source>
</evidence>
<dbReference type="GO" id="GO:0046872">
    <property type="term" value="F:metal ion binding"/>
    <property type="evidence" value="ECO:0007669"/>
    <property type="project" value="UniProtKB-KW"/>
</dbReference>
<feature type="compositionally biased region" description="Acidic residues" evidence="11">
    <location>
        <begin position="131"/>
        <end position="151"/>
    </location>
</feature>
<feature type="domain" description="RNB" evidence="12">
    <location>
        <begin position="314"/>
        <end position="652"/>
    </location>
</feature>
<keyword evidence="14" id="KW-1185">Reference proteome</keyword>